<protein>
    <recommendedName>
        <fullName evidence="2">Fungal-type protein kinase domain-containing protein</fullName>
    </recommendedName>
</protein>
<proteinExistence type="predicted"/>
<dbReference type="GeneID" id="27363824"/>
<dbReference type="InterPro" id="IPR040976">
    <property type="entry name" value="Pkinase_fungal"/>
</dbReference>
<keyword evidence="4" id="KW-1185">Reference proteome</keyword>
<dbReference type="VEuPathDB" id="FungiDB:PV06_11750"/>
<reference evidence="3 4" key="1">
    <citation type="submission" date="2015-01" db="EMBL/GenBank/DDBJ databases">
        <title>The Genome Sequence of Exophiala oligosperma CBS72588.</title>
        <authorList>
            <consortium name="The Broad Institute Genomics Platform"/>
            <person name="Cuomo C."/>
            <person name="de Hoog S."/>
            <person name="Gorbushina A."/>
            <person name="Stielow B."/>
            <person name="Teixiera M."/>
            <person name="Abouelleil A."/>
            <person name="Chapman S.B."/>
            <person name="Priest M."/>
            <person name="Young S.K."/>
            <person name="Wortman J."/>
            <person name="Nusbaum C."/>
            <person name="Birren B."/>
        </authorList>
    </citation>
    <scope>NUCLEOTIDE SEQUENCE [LARGE SCALE GENOMIC DNA]</scope>
    <source>
        <strain evidence="3 4">CBS 72588</strain>
    </source>
</reference>
<accession>A0A0D2DJN0</accession>
<dbReference type="AlphaFoldDB" id="A0A0D2DJN0"/>
<evidence type="ECO:0000313" key="4">
    <source>
        <dbReference type="Proteomes" id="UP000053342"/>
    </source>
</evidence>
<organism evidence="3 4">
    <name type="scientific">Exophiala oligosperma</name>
    <dbReference type="NCBI Taxonomy" id="215243"/>
    <lineage>
        <taxon>Eukaryota</taxon>
        <taxon>Fungi</taxon>
        <taxon>Dikarya</taxon>
        <taxon>Ascomycota</taxon>
        <taxon>Pezizomycotina</taxon>
        <taxon>Eurotiomycetes</taxon>
        <taxon>Chaetothyriomycetidae</taxon>
        <taxon>Chaetothyriales</taxon>
        <taxon>Herpotrichiellaceae</taxon>
        <taxon>Exophiala</taxon>
    </lineage>
</organism>
<dbReference type="OrthoDB" id="5584477at2759"/>
<feature type="region of interest" description="Disordered" evidence="1">
    <location>
        <begin position="34"/>
        <end position="88"/>
    </location>
</feature>
<dbReference type="Proteomes" id="UP000053342">
    <property type="component" value="Unassembled WGS sequence"/>
</dbReference>
<evidence type="ECO:0000259" key="2">
    <source>
        <dbReference type="Pfam" id="PF17667"/>
    </source>
</evidence>
<dbReference type="Pfam" id="PF17667">
    <property type="entry name" value="Pkinase_fungal"/>
    <property type="match status" value="1"/>
</dbReference>
<dbReference type="RefSeq" id="XP_016256140.1">
    <property type="nucleotide sequence ID" value="XM_016413476.1"/>
</dbReference>
<sequence>MKQFRVGGIDDDVQTNIRKVLDISKAANFLSQSRKTESSILPPSTPVSLESTGRGRSFKVPSSIGRKRSSSSINAPIPPGKRTCSTSPTKKTISLTLLNRVHRRVIVSDYGKPIYQASSCAIMLAALEGWVKVPHTVLQPALAMDK</sequence>
<gene>
    <name evidence="3" type="ORF">PV06_11750</name>
</gene>
<feature type="domain" description="Fungal-type protein kinase" evidence="2">
    <location>
        <begin position="5"/>
        <end position="133"/>
    </location>
</feature>
<dbReference type="HOGENOM" id="CLU_1777457_0_0_1"/>
<dbReference type="EMBL" id="KN847390">
    <property type="protein sequence ID" value="KIW35924.1"/>
    <property type="molecule type" value="Genomic_DNA"/>
</dbReference>
<evidence type="ECO:0000313" key="3">
    <source>
        <dbReference type="EMBL" id="KIW35924.1"/>
    </source>
</evidence>
<evidence type="ECO:0000256" key="1">
    <source>
        <dbReference type="SAM" id="MobiDB-lite"/>
    </source>
</evidence>
<dbReference type="STRING" id="215243.A0A0D2DJN0"/>
<feature type="compositionally biased region" description="Polar residues" evidence="1">
    <location>
        <begin position="34"/>
        <end position="51"/>
    </location>
</feature>
<name>A0A0D2DJN0_9EURO</name>